<dbReference type="Proteomes" id="UP000765507">
    <property type="component" value="Unassembled WGS sequence"/>
</dbReference>
<dbReference type="SUPFAM" id="SSF110916">
    <property type="entry name" value="Peptidyl-tRNA hydrolase domain-like"/>
    <property type="match status" value="1"/>
</dbReference>
<evidence type="ECO:0000256" key="11">
    <source>
        <dbReference type="ARBA" id="ARBA00041531"/>
    </source>
</evidence>
<dbReference type="Pfam" id="PF00472">
    <property type="entry name" value="RF-1"/>
    <property type="match status" value="1"/>
</dbReference>
<evidence type="ECO:0000313" key="13">
    <source>
        <dbReference type="EMBL" id="KAG6931639.1"/>
    </source>
</evidence>
<feature type="non-terminal residue" evidence="13">
    <location>
        <position position="256"/>
    </location>
</feature>
<dbReference type="InterPro" id="IPR052104">
    <property type="entry name" value="Mito_Release_Factor_mL62"/>
</dbReference>
<evidence type="ECO:0000256" key="5">
    <source>
        <dbReference type="ARBA" id="ARBA00022946"/>
    </source>
</evidence>
<dbReference type="PANTHER" id="PTHR11075:SF54">
    <property type="entry name" value="LARGE RIBOSOMAL SUBUNIT PROTEIN ML62"/>
    <property type="match status" value="1"/>
</dbReference>
<comment type="similarity">
    <text evidence="9">Belongs to the prokaryotic/mitochondrial release factor family. Mitochondrion-specific ribosomal protein mL62 subfamily.</text>
</comment>
<keyword evidence="4" id="KW-0648">Protein biosynthesis</keyword>
<evidence type="ECO:0000256" key="2">
    <source>
        <dbReference type="ARBA" id="ARBA00013260"/>
    </source>
</evidence>
<keyword evidence="8" id="KW-0687">Ribonucleoprotein</keyword>
<dbReference type="GO" id="GO:0016150">
    <property type="term" value="F:translation release factor activity, codon nonspecific"/>
    <property type="evidence" value="ECO:0007669"/>
    <property type="project" value="TreeGrafter"/>
</dbReference>
<dbReference type="GO" id="GO:0004045">
    <property type="term" value="F:peptidyl-tRNA hydrolase activity"/>
    <property type="evidence" value="ECO:0007669"/>
    <property type="project" value="UniProtKB-EC"/>
</dbReference>
<keyword evidence="7" id="KW-0496">Mitochondrion</keyword>
<keyword evidence="6 13" id="KW-0689">Ribosomal protein</keyword>
<evidence type="ECO:0000256" key="8">
    <source>
        <dbReference type="ARBA" id="ARBA00023274"/>
    </source>
</evidence>
<protein>
    <recommendedName>
        <fullName evidence="10">Large ribosomal subunit protein mL62</fullName>
        <ecNumber evidence="2">3.1.1.29</ecNumber>
    </recommendedName>
    <alternativeName>
        <fullName evidence="11">Peptidyl-tRNA hydrolase ICT1, mitochondrial</fullName>
    </alternativeName>
</protein>
<evidence type="ECO:0000256" key="6">
    <source>
        <dbReference type="ARBA" id="ARBA00022980"/>
    </source>
</evidence>
<dbReference type="GO" id="GO:0005762">
    <property type="term" value="C:mitochondrial large ribosomal subunit"/>
    <property type="evidence" value="ECO:0007669"/>
    <property type="project" value="TreeGrafter"/>
</dbReference>
<dbReference type="Gene3D" id="3.30.160.20">
    <property type="match status" value="1"/>
</dbReference>
<dbReference type="AlphaFoldDB" id="A0A8T1SRS0"/>
<comment type="subcellular location">
    <subcellularLocation>
        <location evidence="1">Mitochondrion</location>
    </subcellularLocation>
</comment>
<keyword evidence="14" id="KW-1185">Reference proteome</keyword>
<evidence type="ECO:0000256" key="3">
    <source>
        <dbReference type="ARBA" id="ARBA00022801"/>
    </source>
</evidence>
<proteinExistence type="inferred from homology"/>
<evidence type="ECO:0000256" key="7">
    <source>
        <dbReference type="ARBA" id="ARBA00023128"/>
    </source>
</evidence>
<dbReference type="FunFam" id="3.30.160.20:FF:000050">
    <property type="entry name" value="Peptidyl-tRNA hydrolase ICT1, mitochondrial"/>
    <property type="match status" value="1"/>
</dbReference>
<reference evidence="13 14" key="1">
    <citation type="journal article" date="2020" name="G3 (Bethesda)">
        <title>Draft Genome of the Common Snapping Turtle, Chelydra serpentina, a Model for Phenotypic Plasticity in Reptiles.</title>
        <authorList>
            <person name="Das D."/>
            <person name="Singh S.K."/>
            <person name="Bierstedt J."/>
            <person name="Erickson A."/>
            <person name="Galli G.L.J."/>
            <person name="Crossley D.A. 2nd"/>
            <person name="Rhen T."/>
        </authorList>
    </citation>
    <scope>NUCLEOTIDE SEQUENCE [LARGE SCALE GENOMIC DNA]</scope>
    <source>
        <strain evidence="13">KW</strain>
    </source>
</reference>
<evidence type="ECO:0000256" key="4">
    <source>
        <dbReference type="ARBA" id="ARBA00022917"/>
    </source>
</evidence>
<evidence type="ECO:0000259" key="12">
    <source>
        <dbReference type="Pfam" id="PF00472"/>
    </source>
</evidence>
<feature type="domain" description="Prokaryotic-type class I peptide chain release factors" evidence="12">
    <location>
        <begin position="120"/>
        <end position="251"/>
    </location>
</feature>
<dbReference type="EMBL" id="JAHGAV010000117">
    <property type="protein sequence ID" value="KAG6931639.1"/>
    <property type="molecule type" value="Genomic_DNA"/>
</dbReference>
<comment type="caution">
    <text evidence="13">The sequence shown here is derived from an EMBL/GenBank/DDBJ whole genome shotgun (WGS) entry which is preliminary data.</text>
</comment>
<dbReference type="GO" id="GO:0070126">
    <property type="term" value="P:mitochondrial translational termination"/>
    <property type="evidence" value="ECO:0007669"/>
    <property type="project" value="TreeGrafter"/>
</dbReference>
<name>A0A8T1SRS0_CHESE</name>
<sequence>AAPTQQTAAPLLTRLHSQQHGPGGTCPGTPAAQSLFPGRTPNGCARKGPKMAARVLRGLCRARLALLPARTPCGILHRAAGATPSSEFRSEYALDRLYLEQNRSDAAPEGTQDGTKQTSPDIPMDCLSISYCRSSGPGGQNVNKVNSKAEVRFHLASADWIAEDVRQKIAVMHKNKINKSGELIINSEVSRYQMKNLADCLQKIRTVIKEATQKSSVVAKENSQLLIARVQKMNRERLRQKKIHSTIKQSRRVDFD</sequence>
<organism evidence="13 14">
    <name type="scientific">Chelydra serpentina</name>
    <name type="common">Snapping turtle</name>
    <name type="synonym">Testudo serpentina</name>
    <dbReference type="NCBI Taxonomy" id="8475"/>
    <lineage>
        <taxon>Eukaryota</taxon>
        <taxon>Metazoa</taxon>
        <taxon>Chordata</taxon>
        <taxon>Craniata</taxon>
        <taxon>Vertebrata</taxon>
        <taxon>Euteleostomi</taxon>
        <taxon>Archelosauria</taxon>
        <taxon>Testudinata</taxon>
        <taxon>Testudines</taxon>
        <taxon>Cryptodira</taxon>
        <taxon>Durocryptodira</taxon>
        <taxon>Americhelydia</taxon>
        <taxon>Chelydroidea</taxon>
        <taxon>Chelydridae</taxon>
        <taxon>Chelydra</taxon>
    </lineage>
</organism>
<accession>A0A8T1SRS0</accession>
<keyword evidence="3" id="KW-0378">Hydrolase</keyword>
<dbReference type="InterPro" id="IPR000352">
    <property type="entry name" value="Pep_chain_release_fac_I"/>
</dbReference>
<keyword evidence="5" id="KW-0809">Transit peptide</keyword>
<dbReference type="EC" id="3.1.1.29" evidence="2"/>
<evidence type="ECO:0000313" key="14">
    <source>
        <dbReference type="Proteomes" id="UP000765507"/>
    </source>
</evidence>
<dbReference type="PANTHER" id="PTHR11075">
    <property type="entry name" value="PEPTIDE CHAIN RELEASE FACTOR"/>
    <property type="match status" value="1"/>
</dbReference>
<evidence type="ECO:0000256" key="10">
    <source>
        <dbReference type="ARBA" id="ARBA00039441"/>
    </source>
</evidence>
<gene>
    <name evidence="13" type="primary">MRPL58</name>
    <name evidence="13" type="ORF">G0U57_001287</name>
</gene>
<evidence type="ECO:0000256" key="1">
    <source>
        <dbReference type="ARBA" id="ARBA00004173"/>
    </source>
</evidence>
<dbReference type="OrthoDB" id="270639at2759"/>
<evidence type="ECO:0000256" key="9">
    <source>
        <dbReference type="ARBA" id="ARBA00038225"/>
    </source>
</evidence>
<dbReference type="GO" id="GO:0005743">
    <property type="term" value="C:mitochondrial inner membrane"/>
    <property type="evidence" value="ECO:0007669"/>
    <property type="project" value="UniProtKB-ARBA"/>
</dbReference>